<dbReference type="CDD" id="cd01949">
    <property type="entry name" value="GGDEF"/>
    <property type="match status" value="1"/>
</dbReference>
<dbReference type="Pfam" id="PF00990">
    <property type="entry name" value="GGDEF"/>
    <property type="match status" value="1"/>
</dbReference>
<dbReference type="RefSeq" id="WP_263335003.1">
    <property type="nucleotide sequence ID" value="NZ_JAGSYH010000002.1"/>
</dbReference>
<evidence type="ECO:0000256" key="3">
    <source>
        <dbReference type="SAM" id="Phobius"/>
    </source>
</evidence>
<evidence type="ECO:0000259" key="4">
    <source>
        <dbReference type="PROSITE" id="PS50887"/>
    </source>
</evidence>
<sequence>MSLLTWFDPRTLYGCQCMLAVMFAILFLWMGRAFPSVRGVKSMALAFVLGIPCTFFLMGRGHIPDWLSVIVANLLAATCFLLVYDGILRFVGGRRQLGLLCAISAAALCVVVYFSEIKHDIVPRIVAMGIATATIRAFTAWELLRIAGWKWPGRNDLRARSSASGNESRKVIPMPHVNRSAMRFFGGFLAMLSALGVSRVVLTMIHGAPQDFMQRDSVQISTMLMNVAYIGVYGLCFLTMAGQELILRSQEESEKDALSGVLNRRGIEARLSTELKRCSRSMMKLSIALVDIDHFKRLNDAHGHAAGDAAIRQVAAAIGFSLRDADYLGRYGGDEFLVILPMTACHQAEIATARFRRAVGTLQLGSYPGLTLSVGLTEASPEDDAISLIARADSALYRAKSDGRNCTRSAVPSSTYPVIPITQPVRVQAQS</sequence>
<evidence type="ECO:0000313" key="5">
    <source>
        <dbReference type="EMBL" id="MFC5860835.1"/>
    </source>
</evidence>
<feature type="domain" description="GGDEF" evidence="4">
    <location>
        <begin position="283"/>
        <end position="412"/>
    </location>
</feature>
<dbReference type="Gene3D" id="3.30.70.270">
    <property type="match status" value="1"/>
</dbReference>
<feature type="transmembrane region" description="Helical" evidence="3">
    <location>
        <begin position="184"/>
        <end position="208"/>
    </location>
</feature>
<dbReference type="InterPro" id="IPR043128">
    <property type="entry name" value="Rev_trsase/Diguanyl_cyclase"/>
</dbReference>
<evidence type="ECO:0000256" key="1">
    <source>
        <dbReference type="ARBA" id="ARBA00012528"/>
    </source>
</evidence>
<feature type="transmembrane region" description="Helical" evidence="3">
    <location>
        <begin position="12"/>
        <end position="30"/>
    </location>
</feature>
<feature type="transmembrane region" description="Helical" evidence="3">
    <location>
        <begin position="220"/>
        <end position="241"/>
    </location>
</feature>
<feature type="transmembrane region" description="Helical" evidence="3">
    <location>
        <begin position="96"/>
        <end position="115"/>
    </location>
</feature>
<keyword evidence="3" id="KW-0472">Membrane</keyword>
<feature type="transmembrane region" description="Helical" evidence="3">
    <location>
        <begin position="42"/>
        <end position="60"/>
    </location>
</feature>
<dbReference type="InterPro" id="IPR000160">
    <property type="entry name" value="GGDEF_dom"/>
</dbReference>
<dbReference type="InterPro" id="IPR029787">
    <property type="entry name" value="Nucleotide_cyclase"/>
</dbReference>
<dbReference type="Proteomes" id="UP001596091">
    <property type="component" value="Unassembled WGS sequence"/>
</dbReference>
<evidence type="ECO:0000313" key="6">
    <source>
        <dbReference type="Proteomes" id="UP001596091"/>
    </source>
</evidence>
<dbReference type="PANTHER" id="PTHR45138">
    <property type="entry name" value="REGULATORY COMPONENTS OF SENSORY TRANSDUCTION SYSTEM"/>
    <property type="match status" value="1"/>
</dbReference>
<dbReference type="PROSITE" id="PS50887">
    <property type="entry name" value="GGDEF"/>
    <property type="match status" value="1"/>
</dbReference>
<comment type="catalytic activity">
    <reaction evidence="2">
        <text>2 GTP = 3',3'-c-di-GMP + 2 diphosphate</text>
        <dbReference type="Rhea" id="RHEA:24898"/>
        <dbReference type="ChEBI" id="CHEBI:33019"/>
        <dbReference type="ChEBI" id="CHEBI:37565"/>
        <dbReference type="ChEBI" id="CHEBI:58805"/>
        <dbReference type="EC" id="2.7.7.65"/>
    </reaction>
</comment>
<name>A0ABW1E9B1_9BACT</name>
<keyword evidence="3" id="KW-1133">Transmembrane helix</keyword>
<reference evidence="6" key="1">
    <citation type="journal article" date="2019" name="Int. J. Syst. Evol. Microbiol.">
        <title>The Global Catalogue of Microorganisms (GCM) 10K type strain sequencing project: providing services to taxonomists for standard genome sequencing and annotation.</title>
        <authorList>
            <consortium name="The Broad Institute Genomics Platform"/>
            <consortium name="The Broad Institute Genome Sequencing Center for Infectious Disease"/>
            <person name="Wu L."/>
            <person name="Ma J."/>
        </authorList>
    </citation>
    <scope>NUCLEOTIDE SEQUENCE [LARGE SCALE GENOMIC DNA]</scope>
    <source>
        <strain evidence="6">JCM 4087</strain>
    </source>
</reference>
<dbReference type="EMBL" id="JBHSPH010000001">
    <property type="protein sequence ID" value="MFC5860835.1"/>
    <property type="molecule type" value="Genomic_DNA"/>
</dbReference>
<evidence type="ECO:0000256" key="2">
    <source>
        <dbReference type="ARBA" id="ARBA00034247"/>
    </source>
</evidence>
<dbReference type="EC" id="2.7.7.65" evidence="1"/>
<dbReference type="PANTHER" id="PTHR45138:SF9">
    <property type="entry name" value="DIGUANYLATE CYCLASE DGCM-RELATED"/>
    <property type="match status" value="1"/>
</dbReference>
<keyword evidence="3" id="KW-0812">Transmembrane</keyword>
<keyword evidence="6" id="KW-1185">Reference proteome</keyword>
<proteinExistence type="predicted"/>
<dbReference type="NCBIfam" id="TIGR00254">
    <property type="entry name" value="GGDEF"/>
    <property type="match status" value="1"/>
</dbReference>
<protein>
    <recommendedName>
        <fullName evidence="1">diguanylate cyclase</fullName>
        <ecNumber evidence="1">2.7.7.65</ecNumber>
    </recommendedName>
</protein>
<feature type="transmembrane region" description="Helical" evidence="3">
    <location>
        <begin position="66"/>
        <end position="84"/>
    </location>
</feature>
<gene>
    <name evidence="5" type="ORF">ACFPT7_00855</name>
</gene>
<comment type="caution">
    <text evidence="5">The sequence shown here is derived from an EMBL/GenBank/DDBJ whole genome shotgun (WGS) entry which is preliminary data.</text>
</comment>
<organism evidence="5 6">
    <name type="scientific">Acidicapsa dinghuensis</name>
    <dbReference type="NCBI Taxonomy" id="2218256"/>
    <lineage>
        <taxon>Bacteria</taxon>
        <taxon>Pseudomonadati</taxon>
        <taxon>Acidobacteriota</taxon>
        <taxon>Terriglobia</taxon>
        <taxon>Terriglobales</taxon>
        <taxon>Acidobacteriaceae</taxon>
        <taxon>Acidicapsa</taxon>
    </lineage>
</organism>
<feature type="transmembrane region" description="Helical" evidence="3">
    <location>
        <begin position="121"/>
        <end position="144"/>
    </location>
</feature>
<dbReference type="SUPFAM" id="SSF55073">
    <property type="entry name" value="Nucleotide cyclase"/>
    <property type="match status" value="1"/>
</dbReference>
<dbReference type="InterPro" id="IPR050469">
    <property type="entry name" value="Diguanylate_Cyclase"/>
</dbReference>
<dbReference type="SMART" id="SM00267">
    <property type="entry name" value="GGDEF"/>
    <property type="match status" value="1"/>
</dbReference>
<accession>A0ABW1E9B1</accession>